<dbReference type="Proteomes" id="UP000594262">
    <property type="component" value="Unplaced"/>
</dbReference>
<proteinExistence type="predicted"/>
<evidence type="ECO:0000313" key="2">
    <source>
        <dbReference type="Proteomes" id="UP000594262"/>
    </source>
</evidence>
<protein>
    <submittedName>
        <fullName evidence="1">Uncharacterized protein</fullName>
    </submittedName>
</protein>
<accession>A0A7M5XKA1</accession>
<sequence length="126" mass="14367">QGCNILVLLDNSNGRGCLVHNTRGRYQDENYRYVLPIKAGTIVFSELGNLNARPNVAFSNAIELFQGSEEAKMHASTWLGAMHGIRCEQAGGVLAEYNLRFWVLDNLSFSERFFEGFKRRNQYINF</sequence>
<dbReference type="AlphaFoldDB" id="A0A7M5XKA1"/>
<name>A0A7M5XKA1_9CNID</name>
<dbReference type="EnsemblMetazoa" id="CLYHEMT024777.1">
    <property type="protein sequence ID" value="CLYHEMP024777.1"/>
    <property type="gene ID" value="CLYHEMG024777"/>
</dbReference>
<reference evidence="1" key="1">
    <citation type="submission" date="2021-01" db="UniProtKB">
        <authorList>
            <consortium name="EnsemblMetazoa"/>
        </authorList>
    </citation>
    <scope>IDENTIFICATION</scope>
</reference>
<organism evidence="1 2">
    <name type="scientific">Clytia hemisphaerica</name>
    <dbReference type="NCBI Taxonomy" id="252671"/>
    <lineage>
        <taxon>Eukaryota</taxon>
        <taxon>Metazoa</taxon>
        <taxon>Cnidaria</taxon>
        <taxon>Hydrozoa</taxon>
        <taxon>Hydroidolina</taxon>
        <taxon>Leptothecata</taxon>
        <taxon>Obeliida</taxon>
        <taxon>Clytiidae</taxon>
        <taxon>Clytia</taxon>
    </lineage>
</organism>
<evidence type="ECO:0000313" key="1">
    <source>
        <dbReference type="EnsemblMetazoa" id="CLYHEMP024777.1"/>
    </source>
</evidence>
<keyword evidence="2" id="KW-1185">Reference proteome</keyword>